<keyword evidence="1" id="KW-0067">ATP-binding</keyword>
<dbReference type="Proteomes" id="UP000304953">
    <property type="component" value="Unassembled WGS sequence"/>
</dbReference>
<organism evidence="1 2">
    <name type="scientific">Petralouisia muris</name>
    <dbReference type="NCBI Taxonomy" id="3032872"/>
    <lineage>
        <taxon>Bacteria</taxon>
        <taxon>Bacillati</taxon>
        <taxon>Bacillota</taxon>
        <taxon>Clostridia</taxon>
        <taxon>Lachnospirales</taxon>
        <taxon>Lachnospiraceae</taxon>
        <taxon>Petralouisia</taxon>
    </lineage>
</organism>
<name>A0AC61RZC1_9FIRM</name>
<keyword evidence="2" id="KW-1185">Reference proteome</keyword>
<sequence length="137" mass="15312">MKELTIDATIENIGKVTAFVDEQLEQLNCPLKAQMQIDIAIDELFGNIAHYAYNPETGPATVRVDVLQEPLSVVVTFIDNGIAYDPLAREDPNVALTAQEREIGGLGIYIVKKSMDEISYEYKDGQNILRIKKELLD</sequence>
<evidence type="ECO:0000313" key="2">
    <source>
        <dbReference type="Proteomes" id="UP000304953"/>
    </source>
</evidence>
<comment type="caution">
    <text evidence="1">The sequence shown here is derived from an EMBL/GenBank/DDBJ whole genome shotgun (WGS) entry which is preliminary data.</text>
</comment>
<evidence type="ECO:0000313" key="1">
    <source>
        <dbReference type="EMBL" id="TGY97477.1"/>
    </source>
</evidence>
<dbReference type="EMBL" id="SRYA01000007">
    <property type="protein sequence ID" value="TGY97477.1"/>
    <property type="molecule type" value="Genomic_DNA"/>
</dbReference>
<reference evidence="1" key="1">
    <citation type="submission" date="2019-04" db="EMBL/GenBank/DDBJ databases">
        <title>Microbes associate with the intestines of laboratory mice.</title>
        <authorList>
            <person name="Navarre W."/>
            <person name="Wong E."/>
            <person name="Huang K."/>
            <person name="Tropini C."/>
            <person name="Ng K."/>
            <person name="Yu B."/>
        </authorList>
    </citation>
    <scope>NUCLEOTIDE SEQUENCE</scope>
    <source>
        <strain evidence="1">NM01_1-7b</strain>
    </source>
</reference>
<protein>
    <submittedName>
        <fullName evidence="1">ATP-binding protein</fullName>
    </submittedName>
</protein>
<accession>A0AC61RZC1</accession>
<proteinExistence type="predicted"/>
<gene>
    <name evidence="1" type="ORF">E5329_04875</name>
</gene>
<keyword evidence="1" id="KW-0547">Nucleotide-binding</keyword>